<proteinExistence type="predicted"/>
<keyword evidence="2" id="KW-0472">Membrane</keyword>
<keyword evidence="1" id="KW-0378">Hydrolase</keyword>
<evidence type="ECO:0000313" key="4">
    <source>
        <dbReference type="Proteomes" id="UP000635902"/>
    </source>
</evidence>
<dbReference type="Gene3D" id="2.40.260.10">
    <property type="entry name" value="Sortase"/>
    <property type="match status" value="1"/>
</dbReference>
<organism evidence="3 4">
    <name type="scientific">Corynebacterium suicordis DSM 45110</name>
    <dbReference type="NCBI Taxonomy" id="1121369"/>
    <lineage>
        <taxon>Bacteria</taxon>
        <taxon>Bacillati</taxon>
        <taxon>Actinomycetota</taxon>
        <taxon>Actinomycetes</taxon>
        <taxon>Mycobacteriales</taxon>
        <taxon>Corynebacteriaceae</taxon>
        <taxon>Corynebacterium</taxon>
    </lineage>
</organism>
<sequence>MASKAKKAPKKTQKTRKNRDLIWIFLGVIILLYPIVATQYNDYKLNKQAQQYSDNVQSIEPNERVAQYLREAEQYNADLAAEGHYARPANEQNPDFQRYMDTLNPPETQGVIARITIPEIHVDLPIFHTTNPSVLYHGAGHMYGSDLPVGGDATNSVISAHTGMVNASMFDNLRNLKNGDEVKIEVMGKNLRYGVVGQQVVKPEDYDAVTYEQGKDKITLITCTPYGINTDRLLVTAGRLPDDSSAQQGHGWRPVLSWWMILDLILIGLVLLLVAYKEWKRRQTRKRKRELAAAEALGSTPEVSTSE</sequence>
<dbReference type="InterPro" id="IPR005754">
    <property type="entry name" value="Sortase"/>
</dbReference>
<dbReference type="CDD" id="cd05827">
    <property type="entry name" value="Sortase_C"/>
    <property type="match status" value="1"/>
</dbReference>
<dbReference type="NCBIfam" id="TIGR01076">
    <property type="entry name" value="sortase_fam"/>
    <property type="match status" value="1"/>
</dbReference>
<dbReference type="Pfam" id="PF04203">
    <property type="entry name" value="Sortase"/>
    <property type="match status" value="1"/>
</dbReference>
<dbReference type="Proteomes" id="UP000635902">
    <property type="component" value="Unassembled WGS sequence"/>
</dbReference>
<protein>
    <submittedName>
        <fullName evidence="3">Class C sortase</fullName>
    </submittedName>
</protein>
<feature type="transmembrane region" description="Helical" evidence="2">
    <location>
        <begin position="21"/>
        <end position="40"/>
    </location>
</feature>
<accession>A0ABR9ZKQ3</accession>
<keyword evidence="4" id="KW-1185">Reference proteome</keyword>
<dbReference type="EMBL" id="JADKMY010000002">
    <property type="protein sequence ID" value="MBF4554015.1"/>
    <property type="molecule type" value="Genomic_DNA"/>
</dbReference>
<evidence type="ECO:0000256" key="1">
    <source>
        <dbReference type="ARBA" id="ARBA00022801"/>
    </source>
</evidence>
<reference evidence="3 4" key="1">
    <citation type="submission" date="2020-10" db="EMBL/GenBank/DDBJ databases">
        <title>Novel species in genus Corynebacterium.</title>
        <authorList>
            <person name="Zhang G."/>
        </authorList>
    </citation>
    <scope>NUCLEOTIDE SEQUENCE [LARGE SCALE GENOMIC DNA]</scope>
    <source>
        <strain evidence="3 4">DSM 45110</strain>
    </source>
</reference>
<dbReference type="InterPro" id="IPR023365">
    <property type="entry name" value="Sortase_dom-sf"/>
</dbReference>
<comment type="caution">
    <text evidence="3">The sequence shown here is derived from an EMBL/GenBank/DDBJ whole genome shotgun (WGS) entry which is preliminary data.</text>
</comment>
<evidence type="ECO:0000313" key="3">
    <source>
        <dbReference type="EMBL" id="MBF4554015.1"/>
    </source>
</evidence>
<keyword evidence="2" id="KW-1133">Transmembrane helix</keyword>
<dbReference type="InterPro" id="IPR042002">
    <property type="entry name" value="Sortase_C"/>
</dbReference>
<name>A0ABR9ZKQ3_9CORY</name>
<dbReference type="RefSeq" id="WP_194556884.1">
    <property type="nucleotide sequence ID" value="NZ_JADKMY010000002.1"/>
</dbReference>
<feature type="transmembrane region" description="Helical" evidence="2">
    <location>
        <begin position="256"/>
        <end position="276"/>
    </location>
</feature>
<dbReference type="NCBIfam" id="NF033745">
    <property type="entry name" value="class_C_sortase"/>
    <property type="match status" value="1"/>
</dbReference>
<dbReference type="SUPFAM" id="SSF63817">
    <property type="entry name" value="Sortase"/>
    <property type="match status" value="1"/>
</dbReference>
<keyword evidence="2" id="KW-0812">Transmembrane</keyword>
<gene>
    <name evidence="3" type="ORF">IRY30_08005</name>
</gene>
<evidence type="ECO:0000256" key="2">
    <source>
        <dbReference type="SAM" id="Phobius"/>
    </source>
</evidence>